<dbReference type="SUPFAM" id="SSF55347">
    <property type="entry name" value="Glyceraldehyde-3-phosphate dehydrogenase-like, C-terminal domain"/>
    <property type="match status" value="1"/>
</dbReference>
<name>A0A5P2GAI3_9BACT</name>
<sequence length="402" mass="44565">MNHKNTKIKVAIVGLGNCASSLIQGVEYYTKHPEKKSGLMADNIGGFTAENIEFECGFDIDARKIGKTFKEAMFAKPNCTIILNDDISTEAPVYPAPVLDGVSPLMMAYPEDQRFVIQKDLINTDTLDKDAKFNQNLVDEHRTDIIEKLKKHDVEVLINYLPVGSQKATEFWAEICIELGISFVNCIPVFIASDPVWEAKFINAGIPLIGDDMRSQFGASILSQMLQELAFERGHHVKAHIQRNVGGNTDFLNMEDKNRLKSKKISKENVIRAQNDIRGISTEDSFLHAGPSEYIAFYGDNKVANFRLELEGFMGAPVILDAQLSVQDSPNSAGVVIDAIRYVYVAREMGLVGALRGPSAATQKTPPEQMMFSHAIEECHALAKRELTATTSKQLKKKEPVA</sequence>
<keyword evidence="3" id="KW-1185">Reference proteome</keyword>
<dbReference type="GO" id="GO:0004512">
    <property type="term" value="F:inositol-3-phosphate synthase activity"/>
    <property type="evidence" value="ECO:0007669"/>
    <property type="project" value="TreeGrafter"/>
</dbReference>
<dbReference type="InterPro" id="IPR052199">
    <property type="entry name" value="MIPS"/>
</dbReference>
<dbReference type="RefSeq" id="WP_131331695.1">
    <property type="nucleotide sequence ID" value="NZ_CP044016.1"/>
</dbReference>
<reference evidence="2 3" key="1">
    <citation type="submission" date="2019-09" db="EMBL/GenBank/DDBJ databases">
        <title>Complete genome sequence of Arachidicoccus sp. B3-10 isolated from apple orchard soil.</title>
        <authorList>
            <person name="Kim H.S."/>
            <person name="Han K.-I."/>
            <person name="Suh M.K."/>
            <person name="Lee K.C."/>
            <person name="Eom M.K."/>
            <person name="Kim J.-S."/>
            <person name="Kang S.W."/>
            <person name="Sin Y."/>
            <person name="Lee J.-S."/>
        </authorList>
    </citation>
    <scope>NUCLEOTIDE SEQUENCE [LARGE SCALE GENOMIC DNA]</scope>
    <source>
        <strain evidence="2 3">B3-10</strain>
    </source>
</reference>
<protein>
    <submittedName>
        <fullName evidence="2">Myo-inositol-1-phosphate synthase</fullName>
    </submittedName>
</protein>
<accession>A0A5P2GAI3</accession>
<dbReference type="PANTHER" id="PTHR43125">
    <property type="entry name" value="INOSITOL-3-PHOSPHATE SYNTHASE"/>
    <property type="match status" value="1"/>
</dbReference>
<dbReference type="InterPro" id="IPR013021">
    <property type="entry name" value="Myo-inos-1-P_Synthase_GAPDH"/>
</dbReference>
<dbReference type="Proteomes" id="UP000292424">
    <property type="component" value="Chromosome"/>
</dbReference>
<dbReference type="InterPro" id="IPR036291">
    <property type="entry name" value="NAD(P)-bd_dom_sf"/>
</dbReference>
<evidence type="ECO:0000313" key="3">
    <source>
        <dbReference type="Proteomes" id="UP000292424"/>
    </source>
</evidence>
<dbReference type="EMBL" id="CP044016">
    <property type="protein sequence ID" value="QES90710.1"/>
    <property type="molecule type" value="Genomic_DNA"/>
</dbReference>
<feature type="domain" description="Myo-inositol-1-phosphate synthase GAPDH-like" evidence="1">
    <location>
        <begin position="218"/>
        <end position="329"/>
    </location>
</feature>
<proteinExistence type="predicted"/>
<dbReference type="Pfam" id="PF01658">
    <property type="entry name" value="Inos-1-P_synth"/>
    <property type="match status" value="1"/>
</dbReference>
<dbReference type="OrthoDB" id="9766811at2"/>
<evidence type="ECO:0000259" key="1">
    <source>
        <dbReference type="Pfam" id="PF01658"/>
    </source>
</evidence>
<dbReference type="PANTHER" id="PTHR43125:SF1">
    <property type="entry name" value="INOSITOL-3-PHOSPHATE SYNTHASE"/>
    <property type="match status" value="1"/>
</dbReference>
<evidence type="ECO:0000313" key="2">
    <source>
        <dbReference type="EMBL" id="QES90710.1"/>
    </source>
</evidence>
<gene>
    <name evidence="2" type="ORF">E0W69_019315</name>
</gene>
<dbReference type="SUPFAM" id="SSF51735">
    <property type="entry name" value="NAD(P)-binding Rossmann-fold domains"/>
    <property type="match status" value="1"/>
</dbReference>
<dbReference type="GO" id="GO:0006021">
    <property type="term" value="P:inositol biosynthetic process"/>
    <property type="evidence" value="ECO:0007669"/>
    <property type="project" value="TreeGrafter"/>
</dbReference>
<organism evidence="2 3">
    <name type="scientific">Rhizosphaericola mali</name>
    <dbReference type="NCBI Taxonomy" id="2545455"/>
    <lineage>
        <taxon>Bacteria</taxon>
        <taxon>Pseudomonadati</taxon>
        <taxon>Bacteroidota</taxon>
        <taxon>Chitinophagia</taxon>
        <taxon>Chitinophagales</taxon>
        <taxon>Chitinophagaceae</taxon>
        <taxon>Rhizosphaericola</taxon>
    </lineage>
</organism>
<dbReference type="AlphaFoldDB" id="A0A5P2GAI3"/>
<dbReference type="Gene3D" id="3.40.50.720">
    <property type="entry name" value="NAD(P)-binding Rossmann-like Domain"/>
    <property type="match status" value="2"/>
</dbReference>
<dbReference type="KEGG" id="arac:E0W69_019315"/>